<name>A0A6G1EB86_9ORYZ</name>
<evidence type="ECO:0000313" key="1">
    <source>
        <dbReference type="EMBL" id="KAF0922007.1"/>
    </source>
</evidence>
<dbReference type="EMBL" id="SPHZ02000004">
    <property type="protein sequence ID" value="KAF0922007.1"/>
    <property type="molecule type" value="Genomic_DNA"/>
</dbReference>
<evidence type="ECO:0000313" key="2">
    <source>
        <dbReference type="Proteomes" id="UP000479710"/>
    </source>
</evidence>
<dbReference type="AlphaFoldDB" id="A0A6G1EB86"/>
<proteinExistence type="predicted"/>
<dbReference type="Proteomes" id="UP000479710">
    <property type="component" value="Unassembled WGS sequence"/>
</dbReference>
<keyword evidence="2" id="KW-1185">Reference proteome</keyword>
<dbReference type="OrthoDB" id="785668at2759"/>
<reference evidence="1 2" key="1">
    <citation type="submission" date="2019-11" db="EMBL/GenBank/DDBJ databases">
        <title>Whole genome sequence of Oryza granulata.</title>
        <authorList>
            <person name="Li W."/>
        </authorList>
    </citation>
    <scope>NUCLEOTIDE SEQUENCE [LARGE SCALE GENOMIC DNA]</scope>
    <source>
        <strain evidence="2">cv. Menghai</strain>
        <tissue evidence="1">Leaf</tissue>
    </source>
</reference>
<sequence length="126" mass="14405">MTMLNMMILKHWKPKLHVFRLRLHAVLLQVVAAAVAVAVVVAEDLLLELEHGRDPRGHPGGFADHGGDNFRRFENYGDNQFGSGKENADAYFEWETKVEQIFDLYDYPAEKKAKLAAIEFKGYSQR</sequence>
<organism evidence="1 2">
    <name type="scientific">Oryza meyeriana var. granulata</name>
    <dbReference type="NCBI Taxonomy" id="110450"/>
    <lineage>
        <taxon>Eukaryota</taxon>
        <taxon>Viridiplantae</taxon>
        <taxon>Streptophyta</taxon>
        <taxon>Embryophyta</taxon>
        <taxon>Tracheophyta</taxon>
        <taxon>Spermatophyta</taxon>
        <taxon>Magnoliopsida</taxon>
        <taxon>Liliopsida</taxon>
        <taxon>Poales</taxon>
        <taxon>Poaceae</taxon>
        <taxon>BOP clade</taxon>
        <taxon>Oryzoideae</taxon>
        <taxon>Oryzeae</taxon>
        <taxon>Oryzinae</taxon>
        <taxon>Oryza</taxon>
        <taxon>Oryza meyeriana</taxon>
    </lineage>
</organism>
<gene>
    <name evidence="1" type="ORF">E2562_021595</name>
</gene>
<comment type="caution">
    <text evidence="1">The sequence shown here is derived from an EMBL/GenBank/DDBJ whole genome shotgun (WGS) entry which is preliminary data.</text>
</comment>
<accession>A0A6G1EB86</accession>
<protein>
    <submittedName>
        <fullName evidence="1">Uncharacterized protein</fullName>
    </submittedName>
</protein>